<feature type="domain" description="RNA polymerase beta subunit protrusion" evidence="13">
    <location>
        <begin position="27"/>
        <end position="500"/>
    </location>
</feature>
<dbReference type="GO" id="GO:0003677">
    <property type="term" value="F:DNA binding"/>
    <property type="evidence" value="ECO:0007669"/>
    <property type="project" value="UniProtKB-UniRule"/>
</dbReference>
<dbReference type="Gene3D" id="2.40.50.100">
    <property type="match status" value="1"/>
</dbReference>
<evidence type="ECO:0000256" key="7">
    <source>
        <dbReference type="RuleBase" id="RU000434"/>
    </source>
</evidence>
<feature type="domain" description="RNA polymerase Rpb2" evidence="12">
    <location>
        <begin position="356"/>
        <end position="455"/>
    </location>
</feature>
<dbReference type="SUPFAM" id="SSF64484">
    <property type="entry name" value="beta and beta-prime subunits of DNA dependent RNA-polymerase"/>
    <property type="match status" value="1"/>
</dbReference>
<dbReference type="Gene3D" id="3.90.1800.10">
    <property type="entry name" value="RNA polymerase alpha subunit dimerisation domain"/>
    <property type="match status" value="1"/>
</dbReference>
<dbReference type="KEGG" id="sog:RA178_01060"/>
<dbReference type="NCBIfam" id="TIGR02013">
    <property type="entry name" value="rpoB"/>
    <property type="match status" value="1"/>
</dbReference>
<dbReference type="InterPro" id="IPR037034">
    <property type="entry name" value="RNA_pol_Rpb2_2_sf"/>
</dbReference>
<dbReference type="Gene3D" id="3.90.1100.10">
    <property type="match status" value="2"/>
</dbReference>
<evidence type="ECO:0000256" key="8">
    <source>
        <dbReference type="RuleBase" id="RU363031"/>
    </source>
</evidence>
<dbReference type="Gene3D" id="2.30.150.10">
    <property type="entry name" value="DNA-directed RNA polymerase, beta subunit, external 1 domain"/>
    <property type="match status" value="1"/>
</dbReference>
<dbReference type="Gene3D" id="3.90.1110.10">
    <property type="entry name" value="RNA polymerase Rpb2, domain 2"/>
    <property type="match status" value="2"/>
</dbReference>
<dbReference type="FunFam" id="3.90.1110.10:FF:000004">
    <property type="entry name" value="DNA-directed RNA polymerase subunit beta"/>
    <property type="match status" value="1"/>
</dbReference>
<dbReference type="Pfam" id="PF10385">
    <property type="entry name" value="RNA_pol_Rpb2_45"/>
    <property type="match status" value="1"/>
</dbReference>
<dbReference type="FunFam" id="2.40.50.150:FF:000001">
    <property type="entry name" value="DNA-directed RNA polymerase subunit beta"/>
    <property type="match status" value="1"/>
</dbReference>
<dbReference type="Pfam" id="PF04565">
    <property type="entry name" value="RNA_pol_Rpb2_3"/>
    <property type="match status" value="1"/>
</dbReference>
<dbReference type="Pfam" id="PF00562">
    <property type="entry name" value="RNA_pol_Rpb2_6"/>
    <property type="match status" value="1"/>
</dbReference>
<keyword evidence="3 6" id="KW-0548">Nucleotidyltransferase</keyword>
<sequence length="1343" mass="149949">MVYSYSEKKRIRKDFGKRPKVLDIPYLLSIQLDSFKKFTDQDPTGERGLEAAFRSVFPIKSFSGNSELQYVSYKLGEPVFDVKECQIRGVTYSAPLRVKLRMVLYDREAAAGTVKDIKEQEVYMGDIPLMTDNGTFVINGTERVIVSQLHRSPGVFFDHDRGKTHSSGKVLYNARIIPYRGSWLDFEFDPKDALFVRIDRRRKLPATIMLRALEYSTQEILDLFFERVEFKIKKDTLVMSLVPERLRGETASYDIKDAEGSVLVEAGRRITARHIRQLEKTNTTELEVPVEYIVGKYAAQDYIDPDTGEVLVSANSEISLEDLAKLSLAGIKDISTLYINELDHGAYISDTLRIDSTTNRLEALVEIYRMMRPGEPPTKDAAEALFQNLFFSEERYDLSKVGRMKFNRRLSIPDDEGSGVLSKEDIVAVMKNIIHIRNGFDEVDDIDHLGNRRIRSVGEMAENQFRVGLVRVERAVRERLSLGDLNELMPQDLINAKPISAAVKEFFGSSQLSQFMDQNNPLSEVTHKRRISALGPGGLTRERAGFEVRDVHPTHYGRLCPIETPEGPNIGLINSLASFARTNSYGFLETPYRKVIDGVITDEVEYLSAIEEGRYVIAQANIEVDASGRMAEEQIACRHKGESTFMRAADIQYMDVSPQQIISVAASLIPFLEHDDANRALMGANMQRQAVPTLRSEKPLVGTGIERTLAVDSGVVVVAKRGGFVDYVDASRIVVKVNEDELRPGEAGIDIYNLTKYTRSNQNTCINQRPCCAVGEPVVRGDVLADGPSTDLGDLALGQNMRIAFMPWNGYNFEDSILISERVAQEDRFTTIHIQELSCIARDTKLGSEEITADIPNVGESALSKLDESGIVYIGAEVKGGDILVGKVTPKGETQLTPEEKLLRAIFGEKASDVKDSSLRVPNSVKGTIIDVQVFTRDGVEKDKRAVEIEEMHIAQARKDLGEEFKILEEGVLSRARNLLIGAGFTEAQIAALPRKDVLVQVIDDEAKQTELEQLAEQHEELKADFDKKFEIKRRKITQGDDLAPGVLKIVKVYLAVKRTIQPGDKMAGRHGNKGVISKICPIEDMPYDEQGNPVDIVLNPLGVPSRMNIGQVLEVHMGAAAKGIGNKITAMLEEQRELAEVRGYIKQVYELGDEVQQRVDIDSFTDDEVLRLATNLKGGIPIATPAFDGAKEKEIKQMLELAGLPTSGQLKLFDGRTGNEFERQVTVGYMYMLKLNHLVDDKMHARSTGSYSLVTQQPLGGKAQFGGQRFGEMEVWALEAYGAAYTLQEMLTVKSDDVNGRTQMYKNIVDGNHQMQPGMPESFNVLLKEIRSLGINIELDQA</sequence>
<name>A0AA50KE43_9GAMM</name>
<dbReference type="PROSITE" id="PS01166">
    <property type="entry name" value="RNA_POL_BETA"/>
    <property type="match status" value="1"/>
</dbReference>
<evidence type="ECO:0000256" key="4">
    <source>
        <dbReference type="ARBA" id="ARBA00023163"/>
    </source>
</evidence>
<dbReference type="Pfam" id="PF04563">
    <property type="entry name" value="RNA_pol_Rpb2_1"/>
    <property type="match status" value="1"/>
</dbReference>
<dbReference type="Pfam" id="PF04560">
    <property type="entry name" value="RNA_pol_Rpb2_7"/>
    <property type="match status" value="1"/>
</dbReference>
<dbReference type="EC" id="2.7.7.6" evidence="6 8"/>
<dbReference type="InterPro" id="IPR007120">
    <property type="entry name" value="DNA-dir_RNAP_su2_dom"/>
</dbReference>
<comment type="subunit">
    <text evidence="6 8">The RNAP catalytic core consists of 2 alpha, 1 beta, 1 beta' and 1 omega subunit. When a sigma factor is associated with the core the holoenzyme is formed, which can initiate transcription.</text>
</comment>
<evidence type="ECO:0000256" key="3">
    <source>
        <dbReference type="ARBA" id="ARBA00022695"/>
    </source>
</evidence>
<dbReference type="FunFam" id="3.90.1800.10:FF:000001">
    <property type="entry name" value="DNA-directed RNA polymerase subunit beta"/>
    <property type="match status" value="1"/>
</dbReference>
<dbReference type="FunFam" id="2.40.270.10:FF:000004">
    <property type="entry name" value="DNA-directed RNA polymerase subunit beta"/>
    <property type="match status" value="1"/>
</dbReference>
<organism evidence="16">
    <name type="scientific">Shewanella oncorhynchi</name>
    <dbReference type="NCBI Taxonomy" id="2726434"/>
    <lineage>
        <taxon>Bacteria</taxon>
        <taxon>Pseudomonadati</taxon>
        <taxon>Pseudomonadota</taxon>
        <taxon>Gammaproteobacteria</taxon>
        <taxon>Alteromonadales</taxon>
        <taxon>Shewanellaceae</taxon>
        <taxon>Shewanella</taxon>
    </lineage>
</organism>
<reference evidence="16" key="1">
    <citation type="submission" date="2023-08" db="EMBL/GenBank/DDBJ databases">
        <title>Complete genome sequence of Shewanella oncorhynchi Z-P2, a siderophore putrebactin-producing bacterium.</title>
        <authorList>
            <person name="Zhang Y."/>
        </authorList>
    </citation>
    <scope>NUCLEOTIDE SEQUENCE</scope>
    <source>
        <strain evidence="16">Z-P2</strain>
    </source>
</reference>
<feature type="domain" description="RNA polymerase Rpb2" evidence="14">
    <location>
        <begin position="514"/>
        <end position="581"/>
    </location>
</feature>
<dbReference type="Proteomes" id="UP001236800">
    <property type="component" value="Chromosome"/>
</dbReference>
<dbReference type="RefSeq" id="WP_105251032.1">
    <property type="nucleotide sequence ID" value="NZ_CP132914.1"/>
</dbReference>
<dbReference type="PANTHER" id="PTHR20856">
    <property type="entry name" value="DNA-DIRECTED RNA POLYMERASE I SUBUNIT 2"/>
    <property type="match status" value="1"/>
</dbReference>
<comment type="similarity">
    <text evidence="6 7">Belongs to the RNA polymerase beta chain family.</text>
</comment>
<evidence type="ECO:0000259" key="14">
    <source>
        <dbReference type="Pfam" id="PF04565"/>
    </source>
</evidence>
<feature type="domain" description="RNA polymerase Rpb2" evidence="12">
    <location>
        <begin position="151"/>
        <end position="224"/>
    </location>
</feature>
<dbReference type="Gene3D" id="2.40.50.150">
    <property type="match status" value="1"/>
</dbReference>
<keyword evidence="9" id="KW-0175">Coiled coil</keyword>
<dbReference type="InterPro" id="IPR007121">
    <property type="entry name" value="RNA_pol_bsu_CS"/>
</dbReference>
<feature type="domain" description="RNA polymerase Rpb2" evidence="11">
    <location>
        <begin position="1267"/>
        <end position="1341"/>
    </location>
</feature>
<evidence type="ECO:0000256" key="6">
    <source>
        <dbReference type="HAMAP-Rule" id="MF_01321"/>
    </source>
</evidence>
<dbReference type="InterPro" id="IPR037033">
    <property type="entry name" value="DNA-dir_RNAP_su2_hyb_sf"/>
</dbReference>
<dbReference type="GO" id="GO:0006351">
    <property type="term" value="P:DNA-templated transcription"/>
    <property type="evidence" value="ECO:0007669"/>
    <property type="project" value="UniProtKB-UniRule"/>
</dbReference>
<proteinExistence type="inferred from homology"/>
<evidence type="ECO:0000259" key="12">
    <source>
        <dbReference type="Pfam" id="PF04561"/>
    </source>
</evidence>
<dbReference type="GO" id="GO:0003899">
    <property type="term" value="F:DNA-directed RNA polymerase activity"/>
    <property type="evidence" value="ECO:0007669"/>
    <property type="project" value="UniProtKB-UniRule"/>
</dbReference>
<dbReference type="InterPro" id="IPR010243">
    <property type="entry name" value="RNA_pol_bsu_bac"/>
</dbReference>
<evidence type="ECO:0000259" key="13">
    <source>
        <dbReference type="Pfam" id="PF04563"/>
    </source>
</evidence>
<dbReference type="FunFam" id="3.90.1110.10:FF:000001">
    <property type="entry name" value="DNA-directed RNA polymerase subunit beta"/>
    <property type="match status" value="1"/>
</dbReference>
<dbReference type="FunFam" id="3.90.1100.10:FF:000002">
    <property type="entry name" value="DNA-directed RNA polymerase subunit beta"/>
    <property type="match status" value="1"/>
</dbReference>
<dbReference type="FunFam" id="2.40.50.100:FF:000006">
    <property type="entry name" value="DNA-directed RNA polymerase subunit beta"/>
    <property type="match status" value="1"/>
</dbReference>
<comment type="catalytic activity">
    <reaction evidence="5 6 8">
        <text>RNA(n) + a ribonucleoside 5'-triphosphate = RNA(n+1) + diphosphate</text>
        <dbReference type="Rhea" id="RHEA:21248"/>
        <dbReference type="Rhea" id="RHEA-COMP:14527"/>
        <dbReference type="Rhea" id="RHEA-COMP:17342"/>
        <dbReference type="ChEBI" id="CHEBI:33019"/>
        <dbReference type="ChEBI" id="CHEBI:61557"/>
        <dbReference type="ChEBI" id="CHEBI:140395"/>
        <dbReference type="EC" id="2.7.7.6"/>
    </reaction>
</comment>
<keyword evidence="4 6" id="KW-0804">Transcription</keyword>
<evidence type="ECO:0000256" key="5">
    <source>
        <dbReference type="ARBA" id="ARBA00048552"/>
    </source>
</evidence>
<evidence type="ECO:0000313" key="16">
    <source>
        <dbReference type="EMBL" id="WMB73249.1"/>
    </source>
</evidence>
<dbReference type="GO" id="GO:0032549">
    <property type="term" value="F:ribonucleoside binding"/>
    <property type="evidence" value="ECO:0007669"/>
    <property type="project" value="InterPro"/>
</dbReference>
<evidence type="ECO:0000259" key="15">
    <source>
        <dbReference type="Pfam" id="PF10385"/>
    </source>
</evidence>
<accession>A0AA50KE43</accession>
<gene>
    <name evidence="6 16" type="primary">rpoB</name>
    <name evidence="16" type="ORF">RA178_01060</name>
</gene>
<dbReference type="NCBIfam" id="NF001616">
    <property type="entry name" value="PRK00405.1"/>
    <property type="match status" value="1"/>
</dbReference>
<dbReference type="InterPro" id="IPR019462">
    <property type="entry name" value="DNA-dir_RNA_pol_bsu_external_1"/>
</dbReference>
<dbReference type="InterPro" id="IPR007641">
    <property type="entry name" value="RNA_pol_Rpb2_7"/>
</dbReference>
<protein>
    <recommendedName>
        <fullName evidence="6 8">DNA-directed RNA polymerase subunit beta</fullName>
        <shortName evidence="6">RNAP subunit beta</shortName>
        <ecNumber evidence="6 8">2.7.7.6</ecNumber>
    </recommendedName>
    <alternativeName>
        <fullName evidence="6">RNA polymerase subunit beta</fullName>
    </alternativeName>
    <alternativeName>
        <fullName evidence="6">Transcriptase subunit beta</fullName>
    </alternativeName>
</protein>
<dbReference type="EMBL" id="CP132914">
    <property type="protein sequence ID" value="WMB73249.1"/>
    <property type="molecule type" value="Genomic_DNA"/>
</dbReference>
<dbReference type="InterPro" id="IPR007645">
    <property type="entry name" value="RNA_pol_Rpb2_3"/>
</dbReference>
<dbReference type="GeneID" id="301337731"/>
<evidence type="ECO:0000256" key="9">
    <source>
        <dbReference type="SAM" id="Coils"/>
    </source>
</evidence>
<feature type="domain" description="DNA-directed RNA polymerase beta subunit external 1" evidence="15">
    <location>
        <begin position="592"/>
        <end position="657"/>
    </location>
</feature>
<comment type="function">
    <text evidence="6 8">DNA-dependent RNA polymerase catalyzes the transcription of DNA into RNA using the four ribonucleoside triphosphates as substrates.</text>
</comment>
<dbReference type="HAMAP" id="MF_01321">
    <property type="entry name" value="RNApol_bact_RpoB"/>
    <property type="match status" value="1"/>
</dbReference>
<evidence type="ECO:0000259" key="11">
    <source>
        <dbReference type="Pfam" id="PF04560"/>
    </source>
</evidence>
<feature type="coiled-coil region" evidence="9">
    <location>
        <begin position="1005"/>
        <end position="1032"/>
    </location>
</feature>
<dbReference type="InterPro" id="IPR042107">
    <property type="entry name" value="DNA-dir_RNA_pol_bsu_ext_1_sf"/>
</dbReference>
<dbReference type="Pfam" id="PF04561">
    <property type="entry name" value="RNA_pol_Rpb2_2"/>
    <property type="match status" value="2"/>
</dbReference>
<dbReference type="Gene3D" id="2.40.270.10">
    <property type="entry name" value="DNA-directed RNA polymerase, subunit 2, domain 6"/>
    <property type="match status" value="2"/>
</dbReference>
<evidence type="ECO:0000256" key="2">
    <source>
        <dbReference type="ARBA" id="ARBA00022679"/>
    </source>
</evidence>
<dbReference type="CDD" id="cd00653">
    <property type="entry name" value="RNA_pol_B_RPB2"/>
    <property type="match status" value="1"/>
</dbReference>
<evidence type="ECO:0000259" key="10">
    <source>
        <dbReference type="Pfam" id="PF00562"/>
    </source>
</evidence>
<keyword evidence="1 6" id="KW-0240">DNA-directed RNA polymerase</keyword>
<dbReference type="InterPro" id="IPR007644">
    <property type="entry name" value="RNA_pol_bsu_protrusion"/>
</dbReference>
<feature type="domain" description="DNA-directed RNA polymerase subunit 2 hybrid-binding" evidence="10">
    <location>
        <begin position="718"/>
        <end position="1265"/>
    </location>
</feature>
<dbReference type="InterPro" id="IPR007642">
    <property type="entry name" value="RNA_pol_Rpb2_2"/>
</dbReference>
<evidence type="ECO:0000256" key="1">
    <source>
        <dbReference type="ARBA" id="ARBA00022478"/>
    </source>
</evidence>
<dbReference type="InterPro" id="IPR014724">
    <property type="entry name" value="RNA_pol_RPB2_OB-fold"/>
</dbReference>
<keyword evidence="2 6" id="KW-0808">Transferase</keyword>
<dbReference type="FunFam" id="2.40.270.10:FF:000003">
    <property type="entry name" value="DNA-directed RNA polymerase subunit beta"/>
    <property type="match status" value="1"/>
</dbReference>
<dbReference type="GO" id="GO:0000428">
    <property type="term" value="C:DNA-directed RNA polymerase complex"/>
    <property type="evidence" value="ECO:0007669"/>
    <property type="project" value="UniProtKB-KW"/>
</dbReference>
<dbReference type="InterPro" id="IPR015712">
    <property type="entry name" value="DNA-dir_RNA_pol_su2"/>
</dbReference>